<gene>
    <name evidence="2" type="ORF">RhiirA4_425130</name>
</gene>
<keyword evidence="3" id="KW-1185">Reference proteome</keyword>
<evidence type="ECO:0000256" key="1">
    <source>
        <dbReference type="SAM" id="MobiDB-lite"/>
    </source>
</evidence>
<dbReference type="Proteomes" id="UP000234323">
    <property type="component" value="Unassembled WGS sequence"/>
</dbReference>
<evidence type="ECO:0000313" key="2">
    <source>
        <dbReference type="EMBL" id="PKY52251.1"/>
    </source>
</evidence>
<comment type="caution">
    <text evidence="2">The sequence shown here is derived from an EMBL/GenBank/DDBJ whole genome shotgun (WGS) entry which is preliminary data.</text>
</comment>
<feature type="compositionally biased region" description="Polar residues" evidence="1">
    <location>
        <begin position="31"/>
        <end position="41"/>
    </location>
</feature>
<reference evidence="2 3" key="1">
    <citation type="submission" date="2015-10" db="EMBL/GenBank/DDBJ databases">
        <title>Genome analyses suggest a sexual origin of heterokaryosis in a supposedly ancient asexual fungus.</title>
        <authorList>
            <person name="Ropars J."/>
            <person name="Sedzielewska K."/>
            <person name="Noel J."/>
            <person name="Charron P."/>
            <person name="Farinelli L."/>
            <person name="Marton T."/>
            <person name="Kruger M."/>
            <person name="Pelin A."/>
            <person name="Brachmann A."/>
            <person name="Corradi N."/>
        </authorList>
    </citation>
    <scope>NUCLEOTIDE SEQUENCE [LARGE SCALE GENOMIC DNA]</scope>
    <source>
        <strain evidence="2 3">A4</strain>
    </source>
</reference>
<feature type="region of interest" description="Disordered" evidence="1">
    <location>
        <begin position="1"/>
        <end position="122"/>
    </location>
</feature>
<dbReference type="EMBL" id="LLXI01001167">
    <property type="protein sequence ID" value="PKY52251.1"/>
    <property type="molecule type" value="Genomic_DNA"/>
</dbReference>
<dbReference type="VEuPathDB" id="FungiDB:RhiirA1_391165"/>
<accession>A0A2I1H0A5</accession>
<proteinExistence type="predicted"/>
<dbReference type="VEuPathDB" id="FungiDB:FUN_014477"/>
<organism evidence="2 3">
    <name type="scientific">Rhizophagus irregularis</name>
    <dbReference type="NCBI Taxonomy" id="588596"/>
    <lineage>
        <taxon>Eukaryota</taxon>
        <taxon>Fungi</taxon>
        <taxon>Fungi incertae sedis</taxon>
        <taxon>Mucoromycota</taxon>
        <taxon>Glomeromycotina</taxon>
        <taxon>Glomeromycetes</taxon>
        <taxon>Glomerales</taxon>
        <taxon>Glomeraceae</taxon>
        <taxon>Rhizophagus</taxon>
    </lineage>
</organism>
<feature type="compositionally biased region" description="Basic and acidic residues" evidence="1">
    <location>
        <begin position="69"/>
        <end position="78"/>
    </location>
</feature>
<protein>
    <submittedName>
        <fullName evidence="2">Uncharacterized protein</fullName>
    </submittedName>
</protein>
<dbReference type="AlphaFoldDB" id="A0A2I1H0A5"/>
<sequence>MMSPKQMPDASESVEDHHMEIEISEAPKTPKYQSKVATQQKEPIGILSAEATPFTLKGKQKQVSYADMVKQDPKDDISRPSLPSPSGKKRKTAPVLKANNSQSKTTKKQPAAPSPKTISTVMTGYEPMNKDLVRKITVYDIPSTCKNLDLKYFLYKKK</sequence>
<name>A0A2I1H0A5_9GLOM</name>
<evidence type="ECO:0000313" key="3">
    <source>
        <dbReference type="Proteomes" id="UP000234323"/>
    </source>
</evidence>